<dbReference type="InterPro" id="IPR008984">
    <property type="entry name" value="SMAD_FHA_dom_sf"/>
</dbReference>
<dbReference type="GO" id="GO:0016491">
    <property type="term" value="F:oxidoreductase activity"/>
    <property type="evidence" value="ECO:0007669"/>
    <property type="project" value="TreeGrafter"/>
</dbReference>
<dbReference type="PANTHER" id="PTHR35038:SF8">
    <property type="entry name" value="C-TYPE POLYHEME CYTOCHROME OMCC"/>
    <property type="match status" value="1"/>
</dbReference>
<evidence type="ECO:0000256" key="3">
    <source>
        <dbReference type="SAM" id="Phobius"/>
    </source>
</evidence>
<dbReference type="Gene3D" id="2.60.200.20">
    <property type="match status" value="1"/>
</dbReference>
<evidence type="ECO:0000259" key="4">
    <source>
        <dbReference type="PROSITE" id="PS50006"/>
    </source>
</evidence>
<keyword evidence="3" id="KW-1133">Transmembrane helix</keyword>
<reference evidence="5" key="1">
    <citation type="submission" date="2019-03" db="EMBL/GenBank/DDBJ databases">
        <title>Lake Tanganyika Metagenome-Assembled Genomes (MAGs).</title>
        <authorList>
            <person name="Tran P."/>
        </authorList>
    </citation>
    <scope>NUCLEOTIDE SEQUENCE</scope>
    <source>
        <strain evidence="5">K_DeepCast_65m_m2_066</strain>
    </source>
</reference>
<dbReference type="SUPFAM" id="SSF48695">
    <property type="entry name" value="Multiheme cytochromes"/>
    <property type="match status" value="3"/>
</dbReference>
<dbReference type="InterPro" id="IPR051829">
    <property type="entry name" value="Multiheme_Cytochr_ET"/>
</dbReference>
<dbReference type="InterPro" id="IPR036280">
    <property type="entry name" value="Multihaem_cyt_sf"/>
</dbReference>
<evidence type="ECO:0000313" key="5">
    <source>
        <dbReference type="EMBL" id="MBM3224190.1"/>
    </source>
</evidence>
<dbReference type="PANTHER" id="PTHR35038">
    <property type="entry name" value="DISSIMILATORY SULFITE REDUCTASE SIRA"/>
    <property type="match status" value="1"/>
</dbReference>
<evidence type="ECO:0000256" key="1">
    <source>
        <dbReference type="ARBA" id="ARBA00022729"/>
    </source>
</evidence>
<dbReference type="EMBL" id="VGLS01000274">
    <property type="protein sequence ID" value="MBM3224190.1"/>
    <property type="molecule type" value="Genomic_DNA"/>
</dbReference>
<dbReference type="CDD" id="cd00060">
    <property type="entry name" value="FHA"/>
    <property type="match status" value="1"/>
</dbReference>
<sequence length="574" mass="63064">MAFTIIRHNVLNDQAATQQTQVDGNSLEIGRGTGNGLVLEDLHIALRHAVIEYVDGRYVIKDLETTSGTYVGHRSVRIRPLAHGDVVHIGNYNLRIGLASREGPLTIDVTRQTGDEGADGRAAVSYLARYRLSESVWTKGRLTVWGLVLVLGVPVVLLLFGNISWGKKTWRATNLLAPGGVTQAHQFIGHDCASCHTETWKAPTTTSCTPCHPSPVHHANQVSSPDCVSCHREHRSDHKPLTKMGDHFCVSCHGDLQTDTGKPPQFAQHIRAFEDGHPEFSAALKGPHESKVTRVKLSDKAALHDPGAMKLNHELHLTPERMKKLGFKPLACANCHRADKQGAYMAPITYTEHCAQCHPLEFDERFPGQVVQHGKQPEGIQDFLKDNFTRRCLERSVEQTAPPQEGSDAGTERRRPGQALALPREPQVATAASVLQCRDEGVRDAQKRLYAGGKQSVCGLCHTLQDPVAGAQLPTVVPPTIPERWLPHGEFHHQVHMRAMKHRTADNQALCESCHRPDLGASKSTQTTDILLPGIASCQECHSASGGASLQCVTCHRYHDEGMKSIRKPMQAAR</sequence>
<keyword evidence="1" id="KW-0732">Signal</keyword>
<feature type="region of interest" description="Disordered" evidence="2">
    <location>
        <begin position="395"/>
        <end position="425"/>
    </location>
</feature>
<dbReference type="SMART" id="SM00240">
    <property type="entry name" value="FHA"/>
    <property type="match status" value="1"/>
</dbReference>
<dbReference type="Pfam" id="PF09699">
    <property type="entry name" value="Paired_CXXCH_1"/>
    <property type="match status" value="1"/>
</dbReference>
<feature type="domain" description="FHA" evidence="4">
    <location>
        <begin position="27"/>
        <end position="76"/>
    </location>
</feature>
<keyword evidence="3" id="KW-0812">Transmembrane</keyword>
<feature type="transmembrane region" description="Helical" evidence="3">
    <location>
        <begin position="142"/>
        <end position="165"/>
    </location>
</feature>
<dbReference type="CDD" id="cd08168">
    <property type="entry name" value="Cytochrom_C3"/>
    <property type="match status" value="1"/>
</dbReference>
<accession>A0A938B3Z4</accession>
<evidence type="ECO:0000313" key="6">
    <source>
        <dbReference type="Proteomes" id="UP000712673"/>
    </source>
</evidence>
<dbReference type="Gene3D" id="3.90.10.10">
    <property type="entry name" value="Cytochrome C3"/>
    <property type="match status" value="2"/>
</dbReference>
<dbReference type="AlphaFoldDB" id="A0A938B3Z4"/>
<evidence type="ECO:0000256" key="2">
    <source>
        <dbReference type="SAM" id="MobiDB-lite"/>
    </source>
</evidence>
<proteinExistence type="predicted"/>
<keyword evidence="3" id="KW-0472">Membrane</keyword>
<dbReference type="Pfam" id="PF00498">
    <property type="entry name" value="FHA"/>
    <property type="match status" value="1"/>
</dbReference>
<organism evidence="5 6">
    <name type="scientific">Tectimicrobiota bacterium</name>
    <dbReference type="NCBI Taxonomy" id="2528274"/>
    <lineage>
        <taxon>Bacteria</taxon>
        <taxon>Pseudomonadati</taxon>
        <taxon>Nitrospinota/Tectimicrobiota group</taxon>
        <taxon>Candidatus Tectimicrobiota</taxon>
    </lineage>
</organism>
<dbReference type="Proteomes" id="UP000712673">
    <property type="component" value="Unassembled WGS sequence"/>
</dbReference>
<gene>
    <name evidence="5" type="ORF">FJZ47_10350</name>
</gene>
<comment type="caution">
    <text evidence="5">The sequence shown here is derived from an EMBL/GenBank/DDBJ whole genome shotgun (WGS) entry which is preliminary data.</text>
</comment>
<dbReference type="SUPFAM" id="SSF49879">
    <property type="entry name" value="SMAD/FHA domain"/>
    <property type="match status" value="1"/>
</dbReference>
<dbReference type="InterPro" id="IPR010177">
    <property type="entry name" value="Paired_CXXCH_1"/>
</dbReference>
<protein>
    <submittedName>
        <fullName evidence="5">FHA domain-containing protein</fullName>
    </submittedName>
</protein>
<name>A0A938B3Z4_UNCTE</name>
<dbReference type="PROSITE" id="PS50006">
    <property type="entry name" value="FHA_DOMAIN"/>
    <property type="match status" value="1"/>
</dbReference>
<dbReference type="InterPro" id="IPR000253">
    <property type="entry name" value="FHA_dom"/>
</dbReference>